<evidence type="ECO:0000256" key="7">
    <source>
        <dbReference type="ARBA" id="ARBA00023180"/>
    </source>
</evidence>
<dbReference type="EMBL" id="KV453843">
    <property type="protein sequence ID" value="ODV88942.1"/>
    <property type="molecule type" value="Genomic_DNA"/>
</dbReference>
<proteinExistence type="inferred from homology"/>
<keyword evidence="7" id="KW-0325">Glycoprotein</keyword>
<feature type="disulfide bond" evidence="9">
    <location>
        <begin position="57"/>
        <end position="61"/>
    </location>
</feature>
<organism evidence="12 13">
    <name type="scientific">Tortispora caseinolytica NRRL Y-17796</name>
    <dbReference type="NCBI Taxonomy" id="767744"/>
    <lineage>
        <taxon>Eukaryota</taxon>
        <taxon>Fungi</taxon>
        <taxon>Dikarya</taxon>
        <taxon>Ascomycota</taxon>
        <taxon>Saccharomycotina</taxon>
        <taxon>Trigonopsidomycetes</taxon>
        <taxon>Trigonopsidales</taxon>
        <taxon>Trigonopsidaceae</taxon>
        <taxon>Tortispora</taxon>
    </lineage>
</organism>
<keyword evidence="4 10" id="KW-0064">Aspartyl protease</keyword>
<dbReference type="PRINTS" id="PR00792">
    <property type="entry name" value="PEPSIN"/>
</dbReference>
<evidence type="ECO:0000256" key="6">
    <source>
        <dbReference type="ARBA" id="ARBA00023157"/>
    </source>
</evidence>
<dbReference type="PANTHER" id="PTHR47966">
    <property type="entry name" value="BETA-SITE APP-CLEAVING ENZYME, ISOFORM A-RELATED"/>
    <property type="match status" value="1"/>
</dbReference>
<evidence type="ECO:0000256" key="1">
    <source>
        <dbReference type="ARBA" id="ARBA00007447"/>
    </source>
</evidence>
<dbReference type="Proteomes" id="UP000095023">
    <property type="component" value="Unassembled WGS sequence"/>
</dbReference>
<dbReference type="InterPro" id="IPR033121">
    <property type="entry name" value="PEPTIDASE_A1"/>
</dbReference>
<evidence type="ECO:0000256" key="2">
    <source>
        <dbReference type="ARBA" id="ARBA00022670"/>
    </source>
</evidence>
<feature type="disulfide bond" evidence="9">
    <location>
        <begin position="263"/>
        <end position="296"/>
    </location>
</feature>
<keyword evidence="5 10" id="KW-0378">Hydrolase</keyword>
<comment type="similarity">
    <text evidence="1 10">Belongs to the peptidase A1 family.</text>
</comment>
<dbReference type="PROSITE" id="PS51767">
    <property type="entry name" value="PEPTIDASE_A1"/>
    <property type="match status" value="1"/>
</dbReference>
<evidence type="ECO:0000259" key="11">
    <source>
        <dbReference type="PROSITE" id="PS51767"/>
    </source>
</evidence>
<dbReference type="PANTHER" id="PTHR47966:SF51">
    <property type="entry name" value="BETA-SITE APP-CLEAVING ENZYME, ISOFORM A-RELATED"/>
    <property type="match status" value="1"/>
</dbReference>
<dbReference type="AlphaFoldDB" id="A0A1E4TB05"/>
<dbReference type="Gene3D" id="2.40.70.10">
    <property type="entry name" value="Acid Proteases"/>
    <property type="match status" value="2"/>
</dbReference>
<evidence type="ECO:0000256" key="4">
    <source>
        <dbReference type="ARBA" id="ARBA00022750"/>
    </source>
</evidence>
<gene>
    <name evidence="12" type="ORF">CANCADRAFT_58002</name>
</gene>
<dbReference type="InterPro" id="IPR021109">
    <property type="entry name" value="Peptidase_aspartic_dom_sf"/>
</dbReference>
<evidence type="ECO:0000256" key="3">
    <source>
        <dbReference type="ARBA" id="ARBA00022729"/>
    </source>
</evidence>
<evidence type="ECO:0000256" key="10">
    <source>
        <dbReference type="RuleBase" id="RU000454"/>
    </source>
</evidence>
<dbReference type="SUPFAM" id="SSF50630">
    <property type="entry name" value="Acid proteases"/>
    <property type="match status" value="1"/>
</dbReference>
<keyword evidence="2 10" id="KW-0645">Protease</keyword>
<dbReference type="FunFam" id="2.40.70.10:FF:000008">
    <property type="entry name" value="Cathepsin D"/>
    <property type="match status" value="1"/>
</dbReference>
<feature type="active site" evidence="8">
    <location>
        <position position="229"/>
    </location>
</feature>
<evidence type="ECO:0000256" key="5">
    <source>
        <dbReference type="ARBA" id="ARBA00022801"/>
    </source>
</evidence>
<reference evidence="13" key="1">
    <citation type="submission" date="2016-02" db="EMBL/GenBank/DDBJ databases">
        <title>Comparative genomics of biotechnologically important yeasts.</title>
        <authorList>
            <consortium name="DOE Joint Genome Institute"/>
            <person name="Riley R."/>
            <person name="Haridas S."/>
            <person name="Wolfe K.H."/>
            <person name="Lopes M.R."/>
            <person name="Hittinger C.T."/>
            <person name="Goker M."/>
            <person name="Salamov A."/>
            <person name="Wisecaver J."/>
            <person name="Long T.M."/>
            <person name="Aerts A.L."/>
            <person name="Barry K."/>
            <person name="Choi C."/>
            <person name="Clum A."/>
            <person name="Coughlan A.Y."/>
            <person name="Deshpande S."/>
            <person name="Douglass A.P."/>
            <person name="Hanson S.J."/>
            <person name="Klenk H.-P."/>
            <person name="Labutti K."/>
            <person name="Lapidus A."/>
            <person name="Lindquist E."/>
            <person name="Lipzen A."/>
            <person name="Meier-Kolthoff J.P."/>
            <person name="Ohm R.A."/>
            <person name="Otillar R.P."/>
            <person name="Pangilinan J."/>
            <person name="Peng Y."/>
            <person name="Rokas A."/>
            <person name="Rosa C.A."/>
            <person name="Scheuner C."/>
            <person name="Sibirny A.A."/>
            <person name="Slot J.C."/>
            <person name="Stielow J.B."/>
            <person name="Sun H."/>
            <person name="Kurtzman C.P."/>
            <person name="Blackwell M."/>
            <person name="Jeffries T.W."/>
            <person name="Grigoriev I.V."/>
        </authorList>
    </citation>
    <scope>NUCLEOTIDE SEQUENCE [LARGE SCALE GENOMIC DNA]</scope>
    <source>
        <strain evidence="13">NRRL Y-17796</strain>
    </source>
</reference>
<dbReference type="InterPro" id="IPR001969">
    <property type="entry name" value="Aspartic_peptidase_AS"/>
</dbReference>
<evidence type="ECO:0000313" key="12">
    <source>
        <dbReference type="EMBL" id="ODV88942.1"/>
    </source>
</evidence>
<name>A0A1E4TB05_9ASCO</name>
<sequence>MPREATPSVIGTGHKSNLTKFKWSHFYTFITLGIPGQSFKVILDTGSSSFWVPGLRCGSKCMTRRRYISEMSSTSSVTNRTAEIHYGRGEIFGKIASDTLQIGSLIVPGTEFCAVSKLRDFSTKFFQFADGILGLGYESISGNGLPSMPIQAYQDGVINTPVMAFRMNRAASHNLEPGYFTIGGIEPKAYSGNITYMPVTKTRYWEVEMQGIKVGEKEIEMDALGAALDTGSEFIGLPSEIAYDIFERIDAYETLSGVFKVQCWKLDSLPNIQINLHGHAFELTPEDYIIKDKKACYSMIVPLDMPISMARMAVLGNAFLARYYSIFDFGAARVGLANINELKT</sequence>
<dbReference type="GO" id="GO:0004190">
    <property type="term" value="F:aspartic-type endopeptidase activity"/>
    <property type="evidence" value="ECO:0007669"/>
    <property type="project" value="UniProtKB-KW"/>
</dbReference>
<dbReference type="OrthoDB" id="771136at2759"/>
<dbReference type="InterPro" id="IPR001461">
    <property type="entry name" value="Aspartic_peptidase_A1"/>
</dbReference>
<dbReference type="PROSITE" id="PS00141">
    <property type="entry name" value="ASP_PROTEASE"/>
    <property type="match status" value="1"/>
</dbReference>
<protein>
    <recommendedName>
        <fullName evidence="11">Peptidase A1 domain-containing protein</fullName>
    </recommendedName>
</protein>
<dbReference type="FunFam" id="2.40.70.10:FF:000002">
    <property type="entry name" value="Vacuolar aspartic proteinase"/>
    <property type="match status" value="1"/>
</dbReference>
<feature type="active site" evidence="8">
    <location>
        <position position="44"/>
    </location>
</feature>
<dbReference type="Pfam" id="PF00026">
    <property type="entry name" value="Asp"/>
    <property type="match status" value="1"/>
</dbReference>
<evidence type="ECO:0000313" key="13">
    <source>
        <dbReference type="Proteomes" id="UP000095023"/>
    </source>
</evidence>
<dbReference type="GO" id="GO:0006508">
    <property type="term" value="P:proteolysis"/>
    <property type="evidence" value="ECO:0007669"/>
    <property type="project" value="UniProtKB-KW"/>
</dbReference>
<keyword evidence="6 9" id="KW-1015">Disulfide bond</keyword>
<evidence type="ECO:0000256" key="9">
    <source>
        <dbReference type="PIRSR" id="PIRSR601461-2"/>
    </source>
</evidence>
<keyword evidence="13" id="KW-1185">Reference proteome</keyword>
<feature type="domain" description="Peptidase A1" evidence="11">
    <location>
        <begin position="26"/>
        <end position="337"/>
    </location>
</feature>
<accession>A0A1E4TB05</accession>
<evidence type="ECO:0000256" key="8">
    <source>
        <dbReference type="PIRSR" id="PIRSR601461-1"/>
    </source>
</evidence>
<keyword evidence="3" id="KW-0732">Signal</keyword>